<keyword evidence="3" id="KW-1185">Reference proteome</keyword>
<proteinExistence type="predicted"/>
<evidence type="ECO:0000313" key="3">
    <source>
        <dbReference type="Proteomes" id="UP001597417"/>
    </source>
</evidence>
<evidence type="ECO:0000256" key="1">
    <source>
        <dbReference type="SAM" id="Coils"/>
    </source>
</evidence>
<comment type="caution">
    <text evidence="2">The sequence shown here is derived from an EMBL/GenBank/DDBJ whole genome shotgun (WGS) entry which is preliminary data.</text>
</comment>
<keyword evidence="1" id="KW-0175">Coiled coil</keyword>
<protein>
    <submittedName>
        <fullName evidence="2">DivIVA domain-containing protein</fullName>
    </submittedName>
</protein>
<name>A0ABW5G0V7_9PSEU</name>
<organism evidence="2 3">
    <name type="scientific">Amycolatopsis pigmentata</name>
    <dbReference type="NCBI Taxonomy" id="450801"/>
    <lineage>
        <taxon>Bacteria</taxon>
        <taxon>Bacillati</taxon>
        <taxon>Actinomycetota</taxon>
        <taxon>Actinomycetes</taxon>
        <taxon>Pseudonocardiales</taxon>
        <taxon>Pseudonocardiaceae</taxon>
        <taxon>Amycolatopsis</taxon>
    </lineage>
</organism>
<dbReference type="EMBL" id="JBHUKR010000020">
    <property type="protein sequence ID" value="MFD2420575.1"/>
    <property type="molecule type" value="Genomic_DNA"/>
</dbReference>
<accession>A0ABW5G0V7</accession>
<sequence>MFTPERIRSITFSKSPIGRRGVDPGEVELFQRRLAEELAASEAENSRQRAEAERLRAEVERLRDWYRNNGEAIEPSRAVPPQVDVQAINLLSEAQLQAEAYIAQAEAHCRRVTVEAREQAAAILGDAQRRAEVAAQEAAQTYRQQAGPGYAAELEEMERRMAWLQAFCHAVQVQLKAASDAFSGEIDKLTRMPENPRKGQHERL</sequence>
<dbReference type="PANTHER" id="PTHR35794">
    <property type="entry name" value="CELL DIVISION PROTEIN DIVIVA"/>
    <property type="match status" value="1"/>
</dbReference>
<dbReference type="Gene3D" id="6.10.250.660">
    <property type="match status" value="1"/>
</dbReference>
<dbReference type="InterPro" id="IPR007793">
    <property type="entry name" value="DivIVA_fam"/>
</dbReference>
<evidence type="ECO:0000313" key="2">
    <source>
        <dbReference type="EMBL" id="MFD2420575.1"/>
    </source>
</evidence>
<dbReference type="PANTHER" id="PTHR35794:SF2">
    <property type="entry name" value="CELL DIVISION PROTEIN DIVIVA"/>
    <property type="match status" value="1"/>
</dbReference>
<dbReference type="Proteomes" id="UP001597417">
    <property type="component" value="Unassembled WGS sequence"/>
</dbReference>
<feature type="coiled-coil region" evidence="1">
    <location>
        <begin position="31"/>
        <end position="65"/>
    </location>
</feature>
<reference evidence="3" key="1">
    <citation type="journal article" date="2019" name="Int. J. Syst. Evol. Microbiol.">
        <title>The Global Catalogue of Microorganisms (GCM) 10K type strain sequencing project: providing services to taxonomists for standard genome sequencing and annotation.</title>
        <authorList>
            <consortium name="The Broad Institute Genomics Platform"/>
            <consortium name="The Broad Institute Genome Sequencing Center for Infectious Disease"/>
            <person name="Wu L."/>
            <person name="Ma J."/>
        </authorList>
    </citation>
    <scope>NUCLEOTIDE SEQUENCE [LARGE SCALE GENOMIC DNA]</scope>
    <source>
        <strain evidence="3">CGMCC 4.7645</strain>
    </source>
</reference>
<gene>
    <name evidence="2" type="ORF">ACFSXZ_30035</name>
</gene>
<dbReference type="RefSeq" id="WP_378268713.1">
    <property type="nucleotide sequence ID" value="NZ_JBHUKR010000020.1"/>
</dbReference>